<evidence type="ECO:0000313" key="10">
    <source>
        <dbReference type="Proteomes" id="UP000283530"/>
    </source>
</evidence>
<dbReference type="STRING" id="337451.A0A443Q1A6"/>
<dbReference type="Pfam" id="PF05697">
    <property type="entry name" value="Trigger_N"/>
    <property type="match status" value="1"/>
</dbReference>
<evidence type="ECO:0000256" key="4">
    <source>
        <dbReference type="ARBA" id="ARBA00023110"/>
    </source>
</evidence>
<feature type="domain" description="Trigger factor ribosome-binding bacterial" evidence="8">
    <location>
        <begin position="89"/>
        <end position="206"/>
    </location>
</feature>
<dbReference type="GO" id="GO:0003755">
    <property type="term" value="F:peptidyl-prolyl cis-trans isomerase activity"/>
    <property type="evidence" value="ECO:0007669"/>
    <property type="project" value="UniProtKB-KW"/>
</dbReference>
<protein>
    <recommendedName>
        <fullName evidence="3">peptidylprolyl isomerase</fullName>
        <ecNumber evidence="3">5.2.1.8</ecNumber>
    </recommendedName>
</protein>
<dbReference type="SUPFAM" id="SSF102735">
    <property type="entry name" value="Trigger factor ribosome-binding domain"/>
    <property type="match status" value="1"/>
</dbReference>
<comment type="function">
    <text evidence="7">Involved in protein export. Acts as a chaperone by maintaining the newly synthesized protein in an open conformation. Functions as a peptidyl-prolyl cis-trans isomerase.</text>
</comment>
<dbReference type="Proteomes" id="UP000283530">
    <property type="component" value="Unassembled WGS sequence"/>
</dbReference>
<evidence type="ECO:0000256" key="1">
    <source>
        <dbReference type="ARBA" id="ARBA00000971"/>
    </source>
</evidence>
<dbReference type="GO" id="GO:0043022">
    <property type="term" value="F:ribosome binding"/>
    <property type="evidence" value="ECO:0007669"/>
    <property type="project" value="TreeGrafter"/>
</dbReference>
<reference evidence="9 10" key="1">
    <citation type="journal article" date="2019" name="Nat. Plants">
        <title>Stout camphor tree genome fills gaps in understanding of flowering plant genome evolution.</title>
        <authorList>
            <person name="Chaw S.M."/>
            <person name="Liu Y.C."/>
            <person name="Wu Y.W."/>
            <person name="Wang H.Y."/>
            <person name="Lin C.I."/>
            <person name="Wu C.S."/>
            <person name="Ke H.M."/>
            <person name="Chang L.Y."/>
            <person name="Hsu C.Y."/>
            <person name="Yang H.T."/>
            <person name="Sudianto E."/>
            <person name="Hsu M.H."/>
            <person name="Wu K.P."/>
            <person name="Wang L.N."/>
            <person name="Leebens-Mack J.H."/>
            <person name="Tsai I.J."/>
        </authorList>
    </citation>
    <scope>NUCLEOTIDE SEQUENCE [LARGE SCALE GENOMIC DNA]</scope>
    <source>
        <strain evidence="10">cv. Chaw 1501</strain>
        <tissue evidence="9">Young leaves</tissue>
    </source>
</reference>
<dbReference type="PANTHER" id="PTHR30560">
    <property type="entry name" value="TRIGGER FACTOR CHAPERONE AND PEPTIDYL-PROLYL CIS/TRANS ISOMERASE"/>
    <property type="match status" value="1"/>
</dbReference>
<evidence type="ECO:0000256" key="7">
    <source>
        <dbReference type="ARBA" id="ARBA00024849"/>
    </source>
</evidence>
<comment type="catalytic activity">
    <reaction evidence="1">
        <text>[protein]-peptidylproline (omega=180) = [protein]-peptidylproline (omega=0)</text>
        <dbReference type="Rhea" id="RHEA:16237"/>
        <dbReference type="Rhea" id="RHEA-COMP:10747"/>
        <dbReference type="Rhea" id="RHEA-COMP:10748"/>
        <dbReference type="ChEBI" id="CHEBI:83833"/>
        <dbReference type="ChEBI" id="CHEBI:83834"/>
        <dbReference type="EC" id="5.2.1.8"/>
    </reaction>
</comment>
<dbReference type="GO" id="GO:0043335">
    <property type="term" value="P:protein unfolding"/>
    <property type="evidence" value="ECO:0007669"/>
    <property type="project" value="TreeGrafter"/>
</dbReference>
<evidence type="ECO:0000256" key="2">
    <source>
        <dbReference type="ARBA" id="ARBA00005464"/>
    </source>
</evidence>
<evidence type="ECO:0000256" key="6">
    <source>
        <dbReference type="ARBA" id="ARBA00023235"/>
    </source>
</evidence>
<gene>
    <name evidence="9" type="ORF">CKAN_02620900</name>
</gene>
<dbReference type="GO" id="GO:0015031">
    <property type="term" value="P:protein transport"/>
    <property type="evidence" value="ECO:0007669"/>
    <property type="project" value="InterPro"/>
</dbReference>
<dbReference type="EMBL" id="QPKB01000012">
    <property type="protein sequence ID" value="RWR96807.1"/>
    <property type="molecule type" value="Genomic_DNA"/>
</dbReference>
<accession>A0A443Q1A6</accession>
<sequence length="214" mass="23624">MALAIKPILLGLNSKQITSQRKAKDLKTRFPHPRTACRSLLNRYDSRGIRTRTICKFSAGVSVASLGAKNEDVKVSSAADFTNSANTFEAGEMKIRIDITGAKTQAIYDNVFSELVAAAQPIPGFRRGKGGKTPNVSKHVLLHVIGSLKVRKQAIQRIINTSVAEYAEKEGLKLTEDLRVEQSFEELEATFEPGKEFSFDAIIQLKETDTKISR</sequence>
<dbReference type="PANTHER" id="PTHR30560:SF5">
    <property type="entry name" value="OS09G0515400 PROTEIN"/>
    <property type="match status" value="1"/>
</dbReference>
<dbReference type="InterPro" id="IPR036611">
    <property type="entry name" value="Trigger_fac_ribosome-bd_sf"/>
</dbReference>
<evidence type="ECO:0000313" key="9">
    <source>
        <dbReference type="EMBL" id="RWR96807.1"/>
    </source>
</evidence>
<keyword evidence="5" id="KW-0143">Chaperone</keyword>
<comment type="similarity">
    <text evidence="2">Belongs to the FKBP-type PPIase family. Tig subfamily.</text>
</comment>
<keyword evidence="6" id="KW-0413">Isomerase</keyword>
<dbReference type="GO" id="GO:0044183">
    <property type="term" value="F:protein folding chaperone"/>
    <property type="evidence" value="ECO:0007669"/>
    <property type="project" value="TreeGrafter"/>
</dbReference>
<evidence type="ECO:0000256" key="3">
    <source>
        <dbReference type="ARBA" id="ARBA00013194"/>
    </source>
</evidence>
<keyword evidence="4" id="KW-0697">Rotamase</keyword>
<proteinExistence type="inferred from homology"/>
<dbReference type="InterPro" id="IPR005215">
    <property type="entry name" value="Trig_fac"/>
</dbReference>
<dbReference type="InterPro" id="IPR008881">
    <property type="entry name" value="Trigger_fac_ribosome-bd_bac"/>
</dbReference>
<dbReference type="FunFam" id="3.30.70.1050:FF:000004">
    <property type="entry name" value="Trigger factor"/>
    <property type="match status" value="1"/>
</dbReference>
<dbReference type="AlphaFoldDB" id="A0A443Q1A6"/>
<name>A0A443Q1A6_9MAGN</name>
<dbReference type="Gene3D" id="3.30.70.1050">
    <property type="entry name" value="Trigger factor ribosome-binding domain"/>
    <property type="match status" value="1"/>
</dbReference>
<comment type="caution">
    <text evidence="9">The sequence shown here is derived from an EMBL/GenBank/DDBJ whole genome shotgun (WGS) entry which is preliminary data.</text>
</comment>
<keyword evidence="10" id="KW-1185">Reference proteome</keyword>
<dbReference type="EC" id="5.2.1.8" evidence="3"/>
<evidence type="ECO:0000259" key="8">
    <source>
        <dbReference type="Pfam" id="PF05697"/>
    </source>
</evidence>
<organism evidence="9 10">
    <name type="scientific">Cinnamomum micranthum f. kanehirae</name>
    <dbReference type="NCBI Taxonomy" id="337451"/>
    <lineage>
        <taxon>Eukaryota</taxon>
        <taxon>Viridiplantae</taxon>
        <taxon>Streptophyta</taxon>
        <taxon>Embryophyta</taxon>
        <taxon>Tracheophyta</taxon>
        <taxon>Spermatophyta</taxon>
        <taxon>Magnoliopsida</taxon>
        <taxon>Magnoliidae</taxon>
        <taxon>Laurales</taxon>
        <taxon>Lauraceae</taxon>
        <taxon>Cinnamomum</taxon>
    </lineage>
</organism>
<dbReference type="GO" id="GO:0051083">
    <property type="term" value="P:'de novo' cotranslational protein folding"/>
    <property type="evidence" value="ECO:0007669"/>
    <property type="project" value="TreeGrafter"/>
</dbReference>
<evidence type="ECO:0000256" key="5">
    <source>
        <dbReference type="ARBA" id="ARBA00023186"/>
    </source>
</evidence>
<dbReference type="OrthoDB" id="1881930at2759"/>